<gene>
    <name evidence="1" type="ORF">R8Z52_12360</name>
</gene>
<dbReference type="Proteomes" id="UP001304071">
    <property type="component" value="Chromosome 1"/>
</dbReference>
<name>A0ABZ0Q9Q1_9VIBR</name>
<protein>
    <submittedName>
        <fullName evidence="1">Phage tail protein</fullName>
    </submittedName>
</protein>
<dbReference type="InterPro" id="IPR010265">
    <property type="entry name" value="Phage_lambda_TipM"/>
</dbReference>
<dbReference type="Pfam" id="PF05939">
    <property type="entry name" value="Phage_min_tail"/>
    <property type="match status" value="1"/>
</dbReference>
<organism evidence="1 2">
    <name type="scientific">Vibrio porteresiae DSM 19223</name>
    <dbReference type="NCBI Taxonomy" id="1123496"/>
    <lineage>
        <taxon>Bacteria</taxon>
        <taxon>Pseudomonadati</taxon>
        <taxon>Pseudomonadota</taxon>
        <taxon>Gammaproteobacteria</taxon>
        <taxon>Vibrionales</taxon>
        <taxon>Vibrionaceae</taxon>
        <taxon>Vibrio</taxon>
    </lineage>
</organism>
<sequence length="112" mass="12595">MAISEFTHCADAQASGSFEFRLRTAQFGDGYTQTAGDGINNKRQNWPLTFTKVKSEADEIIRFFDEHEGHKAFAWKPPLSGLKLFTVPSYSCQPLGAGIYRITATFEEVFYS</sequence>
<dbReference type="EMBL" id="CP138203">
    <property type="protein sequence ID" value="WPC72917.1"/>
    <property type="molecule type" value="Genomic_DNA"/>
</dbReference>
<keyword evidence="2" id="KW-1185">Reference proteome</keyword>
<proteinExistence type="predicted"/>
<evidence type="ECO:0000313" key="1">
    <source>
        <dbReference type="EMBL" id="WPC72917.1"/>
    </source>
</evidence>
<dbReference type="RefSeq" id="WP_261892727.1">
    <property type="nucleotide sequence ID" value="NZ_AP024895.1"/>
</dbReference>
<evidence type="ECO:0000313" key="2">
    <source>
        <dbReference type="Proteomes" id="UP001304071"/>
    </source>
</evidence>
<accession>A0ABZ0Q9Q1</accession>
<reference evidence="1 2" key="1">
    <citation type="submission" date="2023-11" db="EMBL/GenBank/DDBJ databases">
        <title>Plant-associative lifestyle of Vibrio porteresiae and its evolutionary dynamics.</title>
        <authorList>
            <person name="Rameshkumar N."/>
            <person name="Kirti K."/>
        </authorList>
    </citation>
    <scope>NUCLEOTIDE SEQUENCE [LARGE SCALE GENOMIC DNA]</scope>
    <source>
        <strain evidence="1 2">MSSRF30</strain>
    </source>
</reference>